<reference evidence="2" key="1">
    <citation type="journal article" date="2023" name="Proc. Natl. Acad. Sci. U.S.A.">
        <title>Genomic and structural basis for evolution of tropane alkaloid biosynthesis.</title>
        <authorList>
            <person name="Wanga Y.-J."/>
            <person name="Taina T."/>
            <person name="Yua J.-Y."/>
            <person name="Lia J."/>
            <person name="Xua B."/>
            <person name="Chenc J."/>
            <person name="D'Auriad J.C."/>
            <person name="Huanga J.-P."/>
            <person name="Huanga S.-X."/>
        </authorList>
    </citation>
    <scope>NUCLEOTIDE SEQUENCE [LARGE SCALE GENOMIC DNA]</scope>
    <source>
        <strain evidence="2">cv. KIB-2019</strain>
    </source>
</reference>
<accession>A0A9Q1LIN7</accession>
<gene>
    <name evidence="1" type="ORF">K7X08_035381</name>
</gene>
<proteinExistence type="predicted"/>
<evidence type="ECO:0000313" key="2">
    <source>
        <dbReference type="Proteomes" id="UP001152561"/>
    </source>
</evidence>
<dbReference type="Proteomes" id="UP001152561">
    <property type="component" value="Unassembled WGS sequence"/>
</dbReference>
<evidence type="ECO:0000313" key="1">
    <source>
        <dbReference type="EMBL" id="KAJ8536980.1"/>
    </source>
</evidence>
<dbReference type="PANTHER" id="PTHR36372">
    <property type="entry name" value="EXPRESSED PROTEIN"/>
    <property type="match status" value="1"/>
</dbReference>
<dbReference type="EMBL" id="JAJAGQ010000018">
    <property type="protein sequence ID" value="KAJ8536980.1"/>
    <property type="molecule type" value="Genomic_DNA"/>
</dbReference>
<sequence length="155" mass="17759">MKATFPKHCFLPNTCQALKKSREEEEGLWSWSSFRVRQHWGKASGVSKQIFPLTQVEVQAVKGVRRKFDADSSPSDSCAFKRRRDAHFHPSPFERSFTVQICDLPRGLDFEQIESAISLELLNMDRSVEESNNCQIKWCLVTTLKCDCPAVSFVT</sequence>
<name>A0A9Q1LIN7_9SOLA</name>
<comment type="caution">
    <text evidence="1">The sequence shown here is derived from an EMBL/GenBank/DDBJ whole genome shotgun (WGS) entry which is preliminary data.</text>
</comment>
<keyword evidence="2" id="KW-1185">Reference proteome</keyword>
<dbReference type="OrthoDB" id="1839884at2759"/>
<organism evidence="1 2">
    <name type="scientific">Anisodus acutangulus</name>
    <dbReference type="NCBI Taxonomy" id="402998"/>
    <lineage>
        <taxon>Eukaryota</taxon>
        <taxon>Viridiplantae</taxon>
        <taxon>Streptophyta</taxon>
        <taxon>Embryophyta</taxon>
        <taxon>Tracheophyta</taxon>
        <taxon>Spermatophyta</taxon>
        <taxon>Magnoliopsida</taxon>
        <taxon>eudicotyledons</taxon>
        <taxon>Gunneridae</taxon>
        <taxon>Pentapetalae</taxon>
        <taxon>asterids</taxon>
        <taxon>lamiids</taxon>
        <taxon>Solanales</taxon>
        <taxon>Solanaceae</taxon>
        <taxon>Solanoideae</taxon>
        <taxon>Hyoscyameae</taxon>
        <taxon>Anisodus</taxon>
    </lineage>
</organism>
<protein>
    <submittedName>
        <fullName evidence="1">Uncharacterized protein</fullName>
    </submittedName>
</protein>
<dbReference type="AlphaFoldDB" id="A0A9Q1LIN7"/>